<gene>
    <name evidence="4" type="ORF">BJY20_000367</name>
</gene>
<keyword evidence="2" id="KW-0547">Nucleotide-binding</keyword>
<feature type="domain" description="Fido" evidence="3">
    <location>
        <begin position="145"/>
        <end position="293"/>
    </location>
</feature>
<reference evidence="4 5" key="1">
    <citation type="submission" date="2020-07" db="EMBL/GenBank/DDBJ databases">
        <title>Sequencing the genomes of 1000 actinobacteria strains.</title>
        <authorList>
            <person name="Klenk H.-P."/>
        </authorList>
    </citation>
    <scope>NUCLEOTIDE SEQUENCE [LARGE SCALE GENOMIC DNA]</scope>
    <source>
        <strain evidence="4 5">DSM 26154</strain>
    </source>
</reference>
<evidence type="ECO:0000256" key="1">
    <source>
        <dbReference type="PIRSR" id="PIRSR640198-1"/>
    </source>
</evidence>
<dbReference type="RefSeq" id="WP_185989964.1">
    <property type="nucleotide sequence ID" value="NZ_JACCAE010000001.1"/>
</dbReference>
<evidence type="ECO:0000256" key="2">
    <source>
        <dbReference type="PIRSR" id="PIRSR640198-2"/>
    </source>
</evidence>
<feature type="active site" evidence="1">
    <location>
        <position position="229"/>
    </location>
</feature>
<dbReference type="Proteomes" id="UP000554054">
    <property type="component" value="Unassembled WGS sequence"/>
</dbReference>
<accession>A0A852VT25</accession>
<dbReference type="InterPro" id="IPR036390">
    <property type="entry name" value="WH_DNA-bd_sf"/>
</dbReference>
<sequence>MTADTGSWAVGWESLPWHRDPTRPLSRSQRARVRSTYEAAIPSTIASQELTIDPDVLAQADDARAEISRFDADLSRMLPGTELAPLSAVLLRTESASSSQIEQVTAGARALAMGTLDLAKPGSNAQLVTANVAAMTSAIDLADSVNPSSVLAIHAALMHGQRHANPGALRTEQVWIGGTSISPHGAEFVPPQHPRVSTAMDDLCDFVARTDVPLLAQCAIAHAQFETIHPFSDGNGRVGRALVHTMLQQAGATTRATVPISAGLLTDTAAYFAALTAYRDGDINPIIARFVEATFLAIGNGRLLAQQLVEIHDAWSASIRARRTATIWHVLPLLLSQPVVTSAHVQHVAGVSQPAADQIIARLREAGILTKASAGQRYVTWVATDVTGALDDFAERARRG</sequence>
<dbReference type="InterPro" id="IPR036597">
    <property type="entry name" value="Fido-like_dom_sf"/>
</dbReference>
<dbReference type="SUPFAM" id="SSF140931">
    <property type="entry name" value="Fic-like"/>
    <property type="match status" value="1"/>
</dbReference>
<evidence type="ECO:0000259" key="3">
    <source>
        <dbReference type="PROSITE" id="PS51459"/>
    </source>
</evidence>
<feature type="binding site" evidence="2">
    <location>
        <begin position="233"/>
        <end position="240"/>
    </location>
    <ligand>
        <name>ATP</name>
        <dbReference type="ChEBI" id="CHEBI:30616"/>
    </ligand>
</feature>
<dbReference type="SUPFAM" id="SSF46785">
    <property type="entry name" value="Winged helix' DNA-binding domain"/>
    <property type="match status" value="1"/>
</dbReference>
<protein>
    <submittedName>
        <fullName evidence="4">Fic family protein</fullName>
    </submittedName>
</protein>
<keyword evidence="2" id="KW-0067">ATP-binding</keyword>
<name>A0A852VT25_9MICO</name>
<evidence type="ECO:0000313" key="4">
    <source>
        <dbReference type="EMBL" id="NYF96975.1"/>
    </source>
</evidence>
<comment type="caution">
    <text evidence="4">The sequence shown here is derived from an EMBL/GenBank/DDBJ whole genome shotgun (WGS) entry which is preliminary data.</text>
</comment>
<dbReference type="PANTHER" id="PTHR13504:SF38">
    <property type="entry name" value="FIDO DOMAIN-CONTAINING PROTEIN"/>
    <property type="match status" value="1"/>
</dbReference>
<dbReference type="InterPro" id="IPR003812">
    <property type="entry name" value="Fido"/>
</dbReference>
<keyword evidence="5" id="KW-1185">Reference proteome</keyword>
<evidence type="ECO:0000313" key="5">
    <source>
        <dbReference type="Proteomes" id="UP000554054"/>
    </source>
</evidence>
<dbReference type="PROSITE" id="PS51459">
    <property type="entry name" value="FIDO"/>
    <property type="match status" value="1"/>
</dbReference>
<dbReference type="Gene3D" id="1.10.3290.10">
    <property type="entry name" value="Fido-like domain"/>
    <property type="match status" value="1"/>
</dbReference>
<proteinExistence type="predicted"/>
<dbReference type="InterPro" id="IPR040198">
    <property type="entry name" value="Fido_containing"/>
</dbReference>
<dbReference type="Pfam" id="PF02661">
    <property type="entry name" value="Fic"/>
    <property type="match status" value="1"/>
</dbReference>
<dbReference type="PANTHER" id="PTHR13504">
    <property type="entry name" value="FIDO DOMAIN-CONTAINING PROTEIN DDB_G0283145"/>
    <property type="match status" value="1"/>
</dbReference>
<dbReference type="GO" id="GO:0005524">
    <property type="term" value="F:ATP binding"/>
    <property type="evidence" value="ECO:0007669"/>
    <property type="project" value="UniProtKB-KW"/>
</dbReference>
<organism evidence="4 5">
    <name type="scientific">Janibacter cremeus</name>
    <dbReference type="NCBI Taxonomy" id="1285192"/>
    <lineage>
        <taxon>Bacteria</taxon>
        <taxon>Bacillati</taxon>
        <taxon>Actinomycetota</taxon>
        <taxon>Actinomycetes</taxon>
        <taxon>Micrococcales</taxon>
        <taxon>Intrasporangiaceae</taxon>
        <taxon>Janibacter</taxon>
    </lineage>
</organism>
<dbReference type="AlphaFoldDB" id="A0A852VT25"/>
<dbReference type="EMBL" id="JACCAE010000001">
    <property type="protein sequence ID" value="NYF96975.1"/>
    <property type="molecule type" value="Genomic_DNA"/>
</dbReference>